<dbReference type="InterPro" id="IPR022838">
    <property type="entry name" value="GTP_cyclohydrolase_FolE2"/>
</dbReference>
<comment type="caution">
    <text evidence="3">The sequence shown here is derived from an EMBL/GenBank/DDBJ whole genome shotgun (WGS) entry which is preliminary data.</text>
</comment>
<dbReference type="HAMAP" id="MF_01527_B">
    <property type="entry name" value="GTP_cyclohydrol_B"/>
    <property type="match status" value="1"/>
</dbReference>
<keyword evidence="1 2" id="KW-0378">Hydrolase</keyword>
<dbReference type="NCBIfam" id="NF010200">
    <property type="entry name" value="PRK13674.1-1"/>
    <property type="match status" value="1"/>
</dbReference>
<evidence type="ECO:0000313" key="4">
    <source>
        <dbReference type="Proteomes" id="UP001467690"/>
    </source>
</evidence>
<protein>
    <recommendedName>
        <fullName evidence="2">GTP cyclohydrolase FolE2</fullName>
        <ecNumber evidence="2">3.5.4.16</ecNumber>
    </recommendedName>
</protein>
<comment type="similarity">
    <text evidence="2">Belongs to the GTP cyclohydrolase IV family.</text>
</comment>
<dbReference type="PANTHER" id="PTHR36445:SF1">
    <property type="entry name" value="GTP CYCLOHYDROLASE MPTA"/>
    <property type="match status" value="1"/>
</dbReference>
<gene>
    <name evidence="2 3" type="primary">folE2</name>
    <name evidence="3" type="ORF">ABS311_13005</name>
</gene>
<dbReference type="EMBL" id="JBELOE010000231">
    <property type="protein sequence ID" value="MER2492798.1"/>
    <property type="molecule type" value="Genomic_DNA"/>
</dbReference>
<dbReference type="Proteomes" id="UP001467690">
    <property type="component" value="Unassembled WGS sequence"/>
</dbReference>
<comment type="pathway">
    <text evidence="2">Cofactor biosynthesis; 7,8-dihydroneopterin triphosphate biosynthesis; 7,8-dihydroneopterin triphosphate from GTP: step 1/1.</text>
</comment>
<proteinExistence type="inferred from homology"/>
<evidence type="ECO:0000313" key="3">
    <source>
        <dbReference type="EMBL" id="MER2492798.1"/>
    </source>
</evidence>
<organism evidence="3 4">
    <name type="scientific">Catenovulum sediminis</name>
    <dbReference type="NCBI Taxonomy" id="1740262"/>
    <lineage>
        <taxon>Bacteria</taxon>
        <taxon>Pseudomonadati</taxon>
        <taxon>Pseudomonadota</taxon>
        <taxon>Gammaproteobacteria</taxon>
        <taxon>Alteromonadales</taxon>
        <taxon>Alteromonadaceae</taxon>
        <taxon>Catenovulum</taxon>
    </lineage>
</organism>
<dbReference type="Pfam" id="PF02649">
    <property type="entry name" value="GCHY-1"/>
    <property type="match status" value="1"/>
</dbReference>
<dbReference type="GO" id="GO:0003934">
    <property type="term" value="F:GTP cyclohydrolase I activity"/>
    <property type="evidence" value="ECO:0007669"/>
    <property type="project" value="UniProtKB-EC"/>
</dbReference>
<dbReference type="RefSeq" id="WP_350402269.1">
    <property type="nucleotide sequence ID" value="NZ_JBELOE010000231.1"/>
</dbReference>
<dbReference type="PANTHER" id="PTHR36445">
    <property type="entry name" value="GTP CYCLOHYDROLASE MPTA"/>
    <property type="match status" value="1"/>
</dbReference>
<dbReference type="InterPro" id="IPR003801">
    <property type="entry name" value="GTP_cyclohydrolase_FolE2/MptA"/>
</dbReference>
<sequence length="309" mass="34235">MPTSMPDIANQTSAQHEGVLDWVGMSEIEVPIMIAAKGETERAVSAKVEAFVNLIQAQAKGIHMSRLYLLLDQLSTEGSLTKESLNQLLHDFIASHEELSDKAFVKFNFDYHMRRRSLVSGKQGWKAYPITITGVYLDGKVETEMKVDVPYSSTCPCSAALARQLIQKAFSEKFGADSNVDTNQVKQWLGTTEGIVATPHSQRSVAEVKVKLSDDVTSFPIADLVDLVENALQTPVQAAVKREDEQEFARLNGQNLMFCEDAGRRLKHALNLVNGYSDFWIRVNHYESLHAHDAVSVATKGVAGGYRAY</sequence>
<comment type="catalytic activity">
    <reaction evidence="2">
        <text>GTP + H2O = 7,8-dihydroneopterin 3'-triphosphate + formate + H(+)</text>
        <dbReference type="Rhea" id="RHEA:17473"/>
        <dbReference type="ChEBI" id="CHEBI:15377"/>
        <dbReference type="ChEBI" id="CHEBI:15378"/>
        <dbReference type="ChEBI" id="CHEBI:15740"/>
        <dbReference type="ChEBI" id="CHEBI:37565"/>
        <dbReference type="ChEBI" id="CHEBI:58462"/>
        <dbReference type="EC" id="3.5.4.16"/>
    </reaction>
</comment>
<reference evidence="3 4" key="1">
    <citation type="submission" date="2024-06" db="EMBL/GenBank/DDBJ databases">
        <authorList>
            <person name="Chen R.Y."/>
        </authorList>
    </citation>
    <scope>NUCLEOTIDE SEQUENCE [LARGE SCALE GENOMIC DNA]</scope>
    <source>
        <strain evidence="3 4">D2</strain>
    </source>
</reference>
<dbReference type="EC" id="3.5.4.16" evidence="2"/>
<dbReference type="Gene3D" id="3.10.270.10">
    <property type="entry name" value="Urate Oxidase"/>
    <property type="match status" value="1"/>
</dbReference>
<name>A0ABV1RIN0_9ALTE</name>
<evidence type="ECO:0000256" key="2">
    <source>
        <dbReference type="HAMAP-Rule" id="MF_01527"/>
    </source>
</evidence>
<comment type="function">
    <text evidence="2">Converts GTP to 7,8-dihydroneopterin triphosphate.</text>
</comment>
<feature type="site" description="May be catalytically important" evidence="2">
    <location>
        <position position="155"/>
    </location>
</feature>
<evidence type="ECO:0000256" key="1">
    <source>
        <dbReference type="ARBA" id="ARBA00022801"/>
    </source>
</evidence>
<accession>A0ABV1RIN0</accession>
<keyword evidence="4" id="KW-1185">Reference proteome</keyword>